<reference evidence="1 2" key="1">
    <citation type="journal article" date="2019" name="Nat. Med.">
        <title>A library of human gut bacterial isolates paired with longitudinal multiomics data enables mechanistic microbiome research.</title>
        <authorList>
            <person name="Poyet M."/>
            <person name="Groussin M."/>
            <person name="Gibbons S.M."/>
            <person name="Avila-Pacheco J."/>
            <person name="Jiang X."/>
            <person name="Kearney S.M."/>
            <person name="Perrotta A.R."/>
            <person name="Berdy B."/>
            <person name="Zhao S."/>
            <person name="Lieberman T.D."/>
            <person name="Swanson P.K."/>
            <person name="Smith M."/>
            <person name="Roesemann S."/>
            <person name="Alexander J.E."/>
            <person name="Rich S.A."/>
            <person name="Livny J."/>
            <person name="Vlamakis H."/>
            <person name="Clish C."/>
            <person name="Bullock K."/>
            <person name="Deik A."/>
            <person name="Scott J."/>
            <person name="Pierce K.A."/>
            <person name="Xavier R.J."/>
            <person name="Alm E.J."/>
        </authorList>
    </citation>
    <scope>NUCLEOTIDE SEQUENCE [LARGE SCALE GENOMIC DNA]</scope>
    <source>
        <strain evidence="1 2">BIOML-A160</strain>
    </source>
</reference>
<organism evidence="1 2">
    <name type="scientific">Bacteroides ovatus</name>
    <dbReference type="NCBI Taxonomy" id="28116"/>
    <lineage>
        <taxon>Bacteria</taxon>
        <taxon>Pseudomonadati</taxon>
        <taxon>Bacteroidota</taxon>
        <taxon>Bacteroidia</taxon>
        <taxon>Bacteroidales</taxon>
        <taxon>Bacteroidaceae</taxon>
        <taxon>Bacteroides</taxon>
    </lineage>
</organism>
<dbReference type="AlphaFoldDB" id="A0A139KX17"/>
<evidence type="ECO:0000313" key="1">
    <source>
        <dbReference type="EMBL" id="KAA3928894.1"/>
    </source>
</evidence>
<evidence type="ECO:0000313" key="2">
    <source>
        <dbReference type="Proteomes" id="UP000365824"/>
    </source>
</evidence>
<name>A0A139KX17_BACOV</name>
<gene>
    <name evidence="1" type="ORF">F3F25_10935</name>
</gene>
<sequence length="180" mass="20448">MLIDVSYFMSGPRHIENVSVVEMPSPQSLAVNEVINGYIKAFQPEFLRNVVGVTLSQAITDYLELIEREKEDSSDEVDISEEKEAPQSGYAVLCEKLCEPFADYVFYHILRDANTQATITGLVRLKCANEYVAPLKRQVSTWNSMVEKNKQFVEWAMSNDCPFDVKITKNLLTPINAFNL</sequence>
<dbReference type="EMBL" id="VWLB01000015">
    <property type="protein sequence ID" value="KAA3928894.1"/>
    <property type="molecule type" value="Genomic_DNA"/>
</dbReference>
<protein>
    <submittedName>
        <fullName evidence="1">Uncharacterized protein</fullName>
    </submittedName>
</protein>
<dbReference type="Proteomes" id="UP000365824">
    <property type="component" value="Unassembled WGS sequence"/>
</dbReference>
<accession>A0A139KX17</accession>
<proteinExistence type="predicted"/>
<dbReference type="STRING" id="28116.Bovatus_00419"/>
<comment type="caution">
    <text evidence="1">The sequence shown here is derived from an EMBL/GenBank/DDBJ whole genome shotgun (WGS) entry which is preliminary data.</text>
</comment>
<dbReference type="RefSeq" id="WP_061448289.1">
    <property type="nucleotide sequence ID" value="NZ_KQ968456.1"/>
</dbReference>